<dbReference type="InterPro" id="IPR010982">
    <property type="entry name" value="Lambda_DNA-bd_dom_sf"/>
</dbReference>
<dbReference type="SUPFAM" id="SSF47413">
    <property type="entry name" value="lambda repressor-like DNA-binding domains"/>
    <property type="match status" value="1"/>
</dbReference>
<feature type="DNA-binding region" description="OmpR/PhoB-type" evidence="5">
    <location>
        <begin position="61"/>
        <end position="157"/>
    </location>
</feature>
<evidence type="ECO:0008006" key="10">
    <source>
        <dbReference type="Google" id="ProtNLM"/>
    </source>
</evidence>
<protein>
    <recommendedName>
        <fullName evidence="10">DNA-binding SARP family transcriptional activator</fullName>
    </recommendedName>
</protein>
<dbReference type="GO" id="GO:0003677">
    <property type="term" value="F:DNA binding"/>
    <property type="evidence" value="ECO:0007669"/>
    <property type="project" value="UniProtKB-UniRule"/>
</dbReference>
<keyword evidence="4" id="KW-0804">Transcription</keyword>
<dbReference type="InterPro" id="IPR011990">
    <property type="entry name" value="TPR-like_helical_dom_sf"/>
</dbReference>
<dbReference type="PROSITE" id="PS51755">
    <property type="entry name" value="OMPR_PHOB"/>
    <property type="match status" value="1"/>
</dbReference>
<dbReference type="PROSITE" id="PS50943">
    <property type="entry name" value="HTH_CROC1"/>
    <property type="match status" value="1"/>
</dbReference>
<evidence type="ECO:0000256" key="1">
    <source>
        <dbReference type="ARBA" id="ARBA00005820"/>
    </source>
</evidence>
<dbReference type="EMBL" id="BMRG01000007">
    <property type="protein sequence ID" value="GGP62719.1"/>
    <property type="molecule type" value="Genomic_DNA"/>
</dbReference>
<dbReference type="SUPFAM" id="SSF46894">
    <property type="entry name" value="C-terminal effector domain of the bipartite response regulators"/>
    <property type="match status" value="1"/>
</dbReference>
<dbReference type="PANTHER" id="PTHR35807:SF1">
    <property type="entry name" value="TRANSCRIPTIONAL REGULATOR REDD"/>
    <property type="match status" value="1"/>
</dbReference>
<evidence type="ECO:0000256" key="2">
    <source>
        <dbReference type="ARBA" id="ARBA00023015"/>
    </source>
</evidence>
<gene>
    <name evidence="8" type="ORF">GCM10010185_39000</name>
</gene>
<sequence length="301" mass="32961">MGTKTFGEELRARRARLGLTQREVALRAGISVRAVRYIESGQVSAPRPASLHRLAATVGLDPAAYLGGRPATRLGVLGPLVVRRGGEPVRGVPLMQRCLLGLLALHPNRVVGREEIIEVLWSGRPPLSHAHLVHNYAARVRRLCRVERVGHGYRLVADARQLDLVRFAELTGDHDDPARLAEAVRLWRGPVLADLPDAVRQHPTAVALHQQRIAAVLAHTELVLRQERAGALTPSLIELAHHEPLHEGVQAAHLLALARSGQQAAALRLFDRVRERLAAELGVDPGPQLRAAHLRVLRQAL</sequence>
<dbReference type="SMART" id="SM00862">
    <property type="entry name" value="Trans_reg_C"/>
    <property type="match status" value="1"/>
</dbReference>
<accession>A0A918AMV9</accession>
<evidence type="ECO:0000256" key="4">
    <source>
        <dbReference type="ARBA" id="ARBA00023163"/>
    </source>
</evidence>
<dbReference type="InterPro" id="IPR001387">
    <property type="entry name" value="Cro/C1-type_HTH"/>
</dbReference>
<evidence type="ECO:0000259" key="6">
    <source>
        <dbReference type="PROSITE" id="PS50943"/>
    </source>
</evidence>
<dbReference type="Gene3D" id="1.25.40.10">
    <property type="entry name" value="Tetratricopeptide repeat domain"/>
    <property type="match status" value="1"/>
</dbReference>
<dbReference type="GO" id="GO:0000160">
    <property type="term" value="P:phosphorelay signal transduction system"/>
    <property type="evidence" value="ECO:0007669"/>
    <property type="project" value="InterPro"/>
</dbReference>
<evidence type="ECO:0000256" key="3">
    <source>
        <dbReference type="ARBA" id="ARBA00023125"/>
    </source>
</evidence>
<evidence type="ECO:0000313" key="8">
    <source>
        <dbReference type="EMBL" id="GGP62719.1"/>
    </source>
</evidence>
<dbReference type="CDD" id="cd00093">
    <property type="entry name" value="HTH_XRE"/>
    <property type="match status" value="1"/>
</dbReference>
<comment type="similarity">
    <text evidence="1">Belongs to the AfsR/DnrI/RedD regulatory family.</text>
</comment>
<dbReference type="Pfam" id="PF13560">
    <property type="entry name" value="HTH_31"/>
    <property type="match status" value="1"/>
</dbReference>
<dbReference type="SUPFAM" id="SSF48452">
    <property type="entry name" value="TPR-like"/>
    <property type="match status" value="1"/>
</dbReference>
<dbReference type="InterPro" id="IPR051677">
    <property type="entry name" value="AfsR-DnrI-RedD_regulator"/>
</dbReference>
<dbReference type="GO" id="GO:0006355">
    <property type="term" value="P:regulation of DNA-templated transcription"/>
    <property type="evidence" value="ECO:0007669"/>
    <property type="project" value="InterPro"/>
</dbReference>
<organism evidence="8 9">
    <name type="scientific">Saccharothrix coeruleofusca</name>
    <dbReference type="NCBI Taxonomy" id="33919"/>
    <lineage>
        <taxon>Bacteria</taxon>
        <taxon>Bacillati</taxon>
        <taxon>Actinomycetota</taxon>
        <taxon>Actinomycetes</taxon>
        <taxon>Pseudonocardiales</taxon>
        <taxon>Pseudonocardiaceae</taxon>
        <taxon>Saccharothrix</taxon>
    </lineage>
</organism>
<evidence type="ECO:0000256" key="5">
    <source>
        <dbReference type="PROSITE-ProRule" id="PRU01091"/>
    </source>
</evidence>
<dbReference type="Pfam" id="PF03704">
    <property type="entry name" value="BTAD"/>
    <property type="match status" value="1"/>
</dbReference>
<reference evidence="8" key="1">
    <citation type="journal article" date="2014" name="Int. J. Syst. Evol. Microbiol.">
        <title>Complete genome sequence of Corynebacterium casei LMG S-19264T (=DSM 44701T), isolated from a smear-ripened cheese.</title>
        <authorList>
            <consortium name="US DOE Joint Genome Institute (JGI-PGF)"/>
            <person name="Walter F."/>
            <person name="Albersmeier A."/>
            <person name="Kalinowski J."/>
            <person name="Ruckert C."/>
        </authorList>
    </citation>
    <scope>NUCLEOTIDE SEQUENCE</scope>
    <source>
        <strain evidence="8">JCM 3313</strain>
    </source>
</reference>
<dbReference type="SMART" id="SM00530">
    <property type="entry name" value="HTH_XRE"/>
    <property type="match status" value="1"/>
</dbReference>
<dbReference type="CDD" id="cd15831">
    <property type="entry name" value="BTAD"/>
    <property type="match status" value="1"/>
</dbReference>
<dbReference type="SMART" id="SM01043">
    <property type="entry name" value="BTAD"/>
    <property type="match status" value="1"/>
</dbReference>
<dbReference type="InterPro" id="IPR016032">
    <property type="entry name" value="Sig_transdc_resp-reg_C-effctor"/>
</dbReference>
<dbReference type="InterPro" id="IPR005158">
    <property type="entry name" value="BTAD"/>
</dbReference>
<dbReference type="Gene3D" id="1.10.10.10">
    <property type="entry name" value="Winged helix-like DNA-binding domain superfamily/Winged helix DNA-binding domain"/>
    <property type="match status" value="1"/>
</dbReference>
<dbReference type="Proteomes" id="UP000639606">
    <property type="component" value="Unassembled WGS sequence"/>
</dbReference>
<keyword evidence="3 5" id="KW-0238">DNA-binding</keyword>
<keyword evidence="9" id="KW-1185">Reference proteome</keyword>
<dbReference type="Gene3D" id="1.10.260.40">
    <property type="entry name" value="lambda repressor-like DNA-binding domains"/>
    <property type="match status" value="1"/>
</dbReference>
<name>A0A918AMV9_9PSEU</name>
<proteinExistence type="inferred from homology"/>
<dbReference type="AlphaFoldDB" id="A0A918AMV9"/>
<dbReference type="RefSeq" id="WP_189224709.1">
    <property type="nucleotide sequence ID" value="NZ_BMRG01000007.1"/>
</dbReference>
<dbReference type="InterPro" id="IPR001867">
    <property type="entry name" value="OmpR/PhoB-type_DNA-bd"/>
</dbReference>
<evidence type="ECO:0000313" key="9">
    <source>
        <dbReference type="Proteomes" id="UP000639606"/>
    </source>
</evidence>
<dbReference type="PANTHER" id="PTHR35807">
    <property type="entry name" value="TRANSCRIPTIONAL REGULATOR REDD-RELATED"/>
    <property type="match status" value="1"/>
</dbReference>
<evidence type="ECO:0000259" key="7">
    <source>
        <dbReference type="PROSITE" id="PS51755"/>
    </source>
</evidence>
<reference evidence="8" key="2">
    <citation type="submission" date="2020-09" db="EMBL/GenBank/DDBJ databases">
        <authorList>
            <person name="Sun Q."/>
            <person name="Ohkuma M."/>
        </authorList>
    </citation>
    <scope>NUCLEOTIDE SEQUENCE</scope>
    <source>
        <strain evidence="8">JCM 3313</strain>
    </source>
</reference>
<dbReference type="InterPro" id="IPR036388">
    <property type="entry name" value="WH-like_DNA-bd_sf"/>
</dbReference>
<feature type="domain" description="OmpR/PhoB-type" evidence="7">
    <location>
        <begin position="61"/>
        <end position="157"/>
    </location>
</feature>
<keyword evidence="2" id="KW-0805">Transcription regulation</keyword>
<feature type="domain" description="HTH cro/C1-type" evidence="6">
    <location>
        <begin position="10"/>
        <end position="66"/>
    </location>
</feature>
<comment type="caution">
    <text evidence="8">The sequence shown here is derived from an EMBL/GenBank/DDBJ whole genome shotgun (WGS) entry which is preliminary data.</text>
</comment>